<feature type="binding site" evidence="10">
    <location>
        <begin position="134"/>
        <end position="137"/>
    </location>
    <ligand>
        <name>a ribonucleoside 5'-phosphate</name>
        <dbReference type="ChEBI" id="CHEBI:58043"/>
    </ligand>
</feature>
<dbReference type="FunFam" id="3.40.50.300:FF:000315">
    <property type="entry name" value="Adenylate kinase 1"/>
    <property type="match status" value="1"/>
</dbReference>
<keyword evidence="6 10" id="KW-0067">ATP-binding</keyword>
<evidence type="ECO:0000256" key="6">
    <source>
        <dbReference type="ARBA" id="ARBA00022840"/>
    </source>
</evidence>
<comment type="function">
    <text evidence="10">Catalyzes the phosphorylation of pyrimidine nucleoside monophosphates at the expense of ATP. Plays an important role in de novo pyrimidine nucleotide biosynthesis. Has preference for UMP and CMP as phosphate acceptors.</text>
</comment>
<comment type="similarity">
    <text evidence="10">Belongs to the adenylate kinase family. UMP-CMP kinase subfamily.</text>
</comment>
<evidence type="ECO:0000256" key="9">
    <source>
        <dbReference type="ARBA" id="ARBA00048116"/>
    </source>
</evidence>
<keyword evidence="5 10" id="KW-0418">Kinase</keyword>
<dbReference type="GO" id="GO:0005524">
    <property type="term" value="F:ATP binding"/>
    <property type="evidence" value="ECO:0007669"/>
    <property type="project" value="UniProtKB-KW"/>
</dbReference>
<comment type="caution">
    <text evidence="10">Lacks conserved residue(s) required for the propagation of feature annotation.</text>
</comment>
<comment type="subcellular location">
    <subcellularLocation>
        <location evidence="10">Cytoplasm</location>
    </subcellularLocation>
    <subcellularLocation>
        <location evidence="10">Nucleus</location>
    </subcellularLocation>
</comment>
<evidence type="ECO:0000256" key="7">
    <source>
        <dbReference type="ARBA" id="ARBA00022975"/>
    </source>
</evidence>
<proteinExistence type="inferred from homology"/>
<dbReference type="AlphaFoldDB" id="A0A6I8UZK9"/>
<dbReference type="GO" id="GO:0005737">
    <property type="term" value="C:cytoplasm"/>
    <property type="evidence" value="ECO:0007669"/>
    <property type="project" value="UniProtKB-SubCell"/>
</dbReference>
<dbReference type="PROSITE" id="PS00113">
    <property type="entry name" value="ADENYLATE_KINASE"/>
    <property type="match status" value="1"/>
</dbReference>
<keyword evidence="1 10" id="KW-0963">Cytoplasm</keyword>
<dbReference type="PRINTS" id="PR00094">
    <property type="entry name" value="ADENYLTKNASE"/>
</dbReference>
<dbReference type="InterPro" id="IPR006266">
    <property type="entry name" value="UMP_CMP_kinase"/>
</dbReference>
<feature type="binding site" evidence="10">
    <location>
        <begin position="107"/>
        <end position="109"/>
    </location>
    <ligand>
        <name>a ribonucleoside 5'-phosphate</name>
        <dbReference type="ChEBI" id="CHEBI:58043"/>
    </ligand>
</feature>
<protein>
    <recommendedName>
        <fullName evidence="10">UMP-CMP kinase</fullName>
        <ecNumber evidence="10">2.7.4.14</ecNumber>
    </recommendedName>
    <alternativeName>
        <fullName evidence="10">Deoxycytidylate kinase</fullName>
        <shortName evidence="10">CK</shortName>
        <shortName evidence="10">dCMP kinase</shortName>
    </alternativeName>
    <alternativeName>
        <fullName evidence="10">Uridine monophosphate/cytidine monophosphate kinase</fullName>
        <shortName evidence="10">UMP/CMP kinase</shortName>
        <shortName evidence="10">UMP/CMPK</shortName>
    </alternativeName>
</protein>
<dbReference type="CDD" id="cd01428">
    <property type="entry name" value="ADK"/>
    <property type="match status" value="1"/>
</dbReference>
<evidence type="ECO:0000256" key="8">
    <source>
        <dbReference type="ARBA" id="ARBA00023242"/>
    </source>
</evidence>
<dbReference type="Proteomes" id="UP000001819">
    <property type="component" value="Chromosome X"/>
</dbReference>
<keyword evidence="3 10" id="KW-0808">Transferase</keyword>
<comment type="domain">
    <text evidence="10">Consists of three domains, a large central CORE domain and two small peripheral domains, NMPbind and LID, which undergo movements during catalysis. The LID domain closes over the site of phosphoryl transfer upon ATP binding. Assembling and dissambling the active center during each catalytic cycle provides an effective means to prevent ATP hydrolysis.</text>
</comment>
<feature type="binding site" evidence="10">
    <location>
        <position position="221"/>
    </location>
    <ligand>
        <name>ATP</name>
        <dbReference type="ChEBI" id="CHEBI:30616"/>
    </ligand>
</feature>
<keyword evidence="8 10" id="KW-0539">Nucleus</keyword>
<comment type="subunit">
    <text evidence="10">Monomer.</text>
</comment>
<evidence type="ECO:0000313" key="11">
    <source>
        <dbReference type="Proteomes" id="UP000001819"/>
    </source>
</evidence>
<dbReference type="HAMAP" id="MF_03172">
    <property type="entry name" value="Adenylate_kinase_UMP_CMP_kin"/>
    <property type="match status" value="1"/>
</dbReference>
<evidence type="ECO:0000256" key="2">
    <source>
        <dbReference type="ARBA" id="ARBA00022553"/>
    </source>
</evidence>
<dbReference type="RefSeq" id="XP_002134304.3">
    <property type="nucleotide sequence ID" value="XM_002134268.3"/>
</dbReference>
<evidence type="ECO:0000256" key="5">
    <source>
        <dbReference type="ARBA" id="ARBA00022777"/>
    </source>
</evidence>
<comment type="catalytic activity">
    <reaction evidence="10">
        <text>CMP + ATP = CDP + ADP</text>
        <dbReference type="Rhea" id="RHEA:11600"/>
        <dbReference type="ChEBI" id="CHEBI:30616"/>
        <dbReference type="ChEBI" id="CHEBI:58069"/>
        <dbReference type="ChEBI" id="CHEBI:60377"/>
        <dbReference type="ChEBI" id="CHEBI:456216"/>
        <dbReference type="EC" id="2.7.4.14"/>
    </reaction>
</comment>
<feature type="region of interest" description="NMPbind" evidence="10">
    <location>
        <begin position="79"/>
        <end position="109"/>
    </location>
</feature>
<feature type="binding site" evidence="10">
    <location>
        <position position="182"/>
    </location>
    <ligand>
        <name>a ribonucleoside 5'-phosphate</name>
        <dbReference type="ChEBI" id="CHEBI:58043"/>
    </ligand>
</feature>
<dbReference type="KEGG" id="dpo:6901634"/>
<comment type="cofactor">
    <cofactor evidence="10">
        <name>Mg(2+)</name>
        <dbReference type="ChEBI" id="CHEBI:18420"/>
    </cofactor>
    <text evidence="10">Binds 1 Mg(2+) ion per monomer.</text>
</comment>
<keyword evidence="2" id="KW-0597">Phosphoprotein</keyword>
<dbReference type="GO" id="GO:0050145">
    <property type="term" value="F:nucleoside monophosphate kinase activity"/>
    <property type="evidence" value="ECO:0007669"/>
    <property type="project" value="UniProtKB-ARBA"/>
</dbReference>
<evidence type="ECO:0000256" key="3">
    <source>
        <dbReference type="ARBA" id="ARBA00022679"/>
    </source>
</evidence>
<dbReference type="ExpressionAtlas" id="A0A6I8UZK9">
    <property type="expression patterns" value="baseline"/>
</dbReference>
<evidence type="ECO:0000313" key="12">
    <source>
        <dbReference type="RefSeq" id="XP_002134304.3"/>
    </source>
</evidence>
<evidence type="ECO:0000256" key="10">
    <source>
        <dbReference type="HAMAP-Rule" id="MF_03172"/>
    </source>
</evidence>
<feature type="binding site" evidence="10">
    <location>
        <position position="175"/>
    </location>
    <ligand>
        <name>ATP</name>
        <dbReference type="ChEBI" id="CHEBI:30616"/>
    </ligand>
</feature>
<dbReference type="InterPro" id="IPR033690">
    <property type="entry name" value="Adenylat_kinase_CS"/>
</dbReference>
<dbReference type="InterPro" id="IPR000850">
    <property type="entry name" value="Adenylat/UMP-CMP_kin"/>
</dbReference>
<feature type="binding site" evidence="10">
    <location>
        <position position="141"/>
    </location>
    <ligand>
        <name>CMP</name>
        <dbReference type="ChEBI" id="CHEBI:60377"/>
    </ligand>
</feature>
<evidence type="ECO:0000256" key="1">
    <source>
        <dbReference type="ARBA" id="ARBA00022490"/>
    </source>
</evidence>
<dbReference type="SUPFAM" id="SSF52540">
    <property type="entry name" value="P-loop containing nucleoside triphosphate hydrolases"/>
    <property type="match status" value="1"/>
</dbReference>
<accession>A0A6I8UZK9</accession>
<keyword evidence="4 10" id="KW-0547">Nucleotide-binding</keyword>
<organism evidence="11 12">
    <name type="scientific">Drosophila pseudoobscura pseudoobscura</name>
    <name type="common">Fruit fly</name>
    <dbReference type="NCBI Taxonomy" id="46245"/>
    <lineage>
        <taxon>Eukaryota</taxon>
        <taxon>Metazoa</taxon>
        <taxon>Ecdysozoa</taxon>
        <taxon>Arthropoda</taxon>
        <taxon>Hexapoda</taxon>
        <taxon>Insecta</taxon>
        <taxon>Pterygota</taxon>
        <taxon>Neoptera</taxon>
        <taxon>Endopterygota</taxon>
        <taxon>Diptera</taxon>
        <taxon>Brachycera</taxon>
        <taxon>Muscomorpha</taxon>
        <taxon>Ephydroidea</taxon>
        <taxon>Drosophilidae</taxon>
        <taxon>Drosophila</taxon>
        <taxon>Sophophora</taxon>
    </lineage>
</organism>
<dbReference type="PANTHER" id="PTHR23359">
    <property type="entry name" value="NUCLEOTIDE KINASE"/>
    <property type="match status" value="1"/>
</dbReference>
<dbReference type="InParanoid" id="A0A6I8UZK9"/>
<dbReference type="GO" id="GO:0005634">
    <property type="term" value="C:nucleus"/>
    <property type="evidence" value="ECO:0007669"/>
    <property type="project" value="UniProtKB-SubCell"/>
</dbReference>
<dbReference type="Gene3D" id="3.40.50.300">
    <property type="entry name" value="P-loop containing nucleotide triphosphate hydrolases"/>
    <property type="match status" value="1"/>
</dbReference>
<sequence length="239" mass="26814">MLSCSLGSQWNNFQTVSLLFRQRQATIQQLDHIFQHYSNGIMSSFATKAKVVFVLGGPGAGKGTQCSRIADRFRFTHLSTGDLLREEGSREGSQYGTMIEEHMRDGKILPVDVTCSLLEKAIKSSGNSMFLIDGFPRNQDNLDGWNRRMSSKVDMQFVLFFDCTEEDCVKRCLKRGLNGSGRIDDNLETLKKRIQTYNKHSLPIIQYFQGTGQIKTIDAGPDADQVFSQVESAFLASGF</sequence>
<dbReference type="EC" id="2.7.4.14" evidence="10"/>
<dbReference type="Pfam" id="PF00406">
    <property type="entry name" value="ADK"/>
    <property type="match status" value="1"/>
</dbReference>
<feature type="binding site" evidence="10">
    <location>
        <begin position="59"/>
        <end position="64"/>
    </location>
    <ligand>
        <name>ATP</name>
        <dbReference type="ChEBI" id="CHEBI:30616"/>
    </ligand>
</feature>
<feature type="binding site" evidence="10">
    <location>
        <position position="193"/>
    </location>
    <ligand>
        <name>a ribonucleoside 5'-phosphate</name>
        <dbReference type="ChEBI" id="CHEBI:58043"/>
    </ligand>
</feature>
<name>A0A6I8UZK9_DROPS</name>
<comment type="catalytic activity">
    <reaction evidence="10">
        <text>dCMP + ATP = dCDP + ADP</text>
        <dbReference type="Rhea" id="RHEA:25094"/>
        <dbReference type="ChEBI" id="CHEBI:30616"/>
        <dbReference type="ChEBI" id="CHEBI:57566"/>
        <dbReference type="ChEBI" id="CHEBI:58593"/>
        <dbReference type="ChEBI" id="CHEBI:456216"/>
        <dbReference type="EC" id="2.7.4.14"/>
    </reaction>
</comment>
<dbReference type="HAMAP" id="MF_00235">
    <property type="entry name" value="Adenylate_kinase_Adk"/>
    <property type="match status" value="1"/>
</dbReference>
<keyword evidence="7 10" id="KW-0665">Pyrimidine biosynthesis</keyword>
<dbReference type="NCBIfam" id="TIGR01359">
    <property type="entry name" value="UMP_CMP_kin_fam"/>
    <property type="match status" value="1"/>
</dbReference>
<dbReference type="InterPro" id="IPR027417">
    <property type="entry name" value="P-loop_NTPase"/>
</dbReference>
<gene>
    <name evidence="12" type="primary">LOC6901634</name>
</gene>
<feature type="binding site" evidence="10">
    <location>
        <position position="85"/>
    </location>
    <ligand>
        <name>a ribonucleoside 5'-phosphate</name>
        <dbReference type="ChEBI" id="CHEBI:58043"/>
    </ligand>
</feature>
<comment type="catalytic activity">
    <reaction evidence="9 10">
        <text>UMP + ATP = UDP + ADP</text>
        <dbReference type="Rhea" id="RHEA:24400"/>
        <dbReference type="ChEBI" id="CHEBI:30616"/>
        <dbReference type="ChEBI" id="CHEBI:57865"/>
        <dbReference type="ChEBI" id="CHEBI:58223"/>
        <dbReference type="ChEBI" id="CHEBI:456216"/>
        <dbReference type="EC" id="2.7.4.14"/>
    </reaction>
</comment>
<dbReference type="GO" id="GO:0006207">
    <property type="term" value="P:'de novo' pyrimidine nucleobase biosynthetic process"/>
    <property type="evidence" value="ECO:0007669"/>
    <property type="project" value="InterPro"/>
</dbReference>
<reference evidence="12" key="1">
    <citation type="submission" date="2025-08" db="UniProtKB">
        <authorList>
            <consortium name="RefSeq"/>
        </authorList>
    </citation>
    <scope>IDENTIFICATION</scope>
    <source>
        <strain evidence="12">MV-25-SWS-2005</strain>
        <tissue evidence="12">Whole body</tissue>
    </source>
</reference>
<evidence type="ECO:0000256" key="4">
    <source>
        <dbReference type="ARBA" id="ARBA00022741"/>
    </source>
</evidence>
<dbReference type="GO" id="GO:0006221">
    <property type="term" value="P:pyrimidine nucleotide biosynthetic process"/>
    <property type="evidence" value="ECO:0007669"/>
    <property type="project" value="UniProtKB-UniRule"/>
</dbReference>
<keyword evidence="11" id="KW-1185">Reference proteome</keyword>